<dbReference type="PANTHER" id="PTHR37984">
    <property type="entry name" value="PROTEIN CBG26694"/>
    <property type="match status" value="1"/>
</dbReference>
<evidence type="ECO:0000259" key="12">
    <source>
        <dbReference type="PROSITE" id="PS50878"/>
    </source>
</evidence>
<dbReference type="SUPFAM" id="SSF50630">
    <property type="entry name" value="Acid proteases"/>
    <property type="match status" value="1"/>
</dbReference>
<dbReference type="Pfam" id="PF17917">
    <property type="entry name" value="RT_RNaseH"/>
    <property type="match status" value="1"/>
</dbReference>
<keyword evidence="9" id="KW-0479">Metal-binding</keyword>
<dbReference type="FunFam" id="3.10.20.370:FF:000001">
    <property type="entry name" value="Retrovirus-related Pol polyprotein from transposon 17.6-like protein"/>
    <property type="match status" value="1"/>
</dbReference>
<dbReference type="PROSITE" id="PS50994">
    <property type="entry name" value="INTEGRASE"/>
    <property type="match status" value="1"/>
</dbReference>
<dbReference type="Pfam" id="PF00665">
    <property type="entry name" value="rve"/>
    <property type="match status" value="1"/>
</dbReference>
<keyword evidence="9" id="KW-0863">Zinc-finger</keyword>
<dbReference type="InterPro" id="IPR001584">
    <property type="entry name" value="Integrase_cat-core"/>
</dbReference>
<keyword evidence="15" id="KW-1185">Reference proteome</keyword>
<gene>
    <name evidence="14" type="ORF">BOX15_Mlig021883g7</name>
</gene>
<keyword evidence="3" id="KW-0808">Transferase</keyword>
<dbReference type="Gene3D" id="4.10.60.10">
    <property type="entry name" value="Zinc finger, CCHC-type"/>
    <property type="match status" value="1"/>
</dbReference>
<keyword evidence="2" id="KW-0645">Protease</keyword>
<feature type="compositionally biased region" description="Low complexity" evidence="10">
    <location>
        <begin position="338"/>
        <end position="374"/>
    </location>
</feature>
<feature type="domain" description="Integrase catalytic" evidence="13">
    <location>
        <begin position="1411"/>
        <end position="1570"/>
    </location>
</feature>
<keyword evidence="5" id="KW-0540">Nuclease</keyword>
<dbReference type="InterPro" id="IPR000477">
    <property type="entry name" value="RT_dom"/>
</dbReference>
<keyword evidence="9" id="KW-0862">Zinc</keyword>
<dbReference type="PANTHER" id="PTHR37984:SF5">
    <property type="entry name" value="PROTEIN NYNRIN-LIKE"/>
    <property type="match status" value="1"/>
</dbReference>
<dbReference type="InterPro" id="IPR001878">
    <property type="entry name" value="Znf_CCHC"/>
</dbReference>
<evidence type="ECO:0000256" key="10">
    <source>
        <dbReference type="SAM" id="MobiDB-lite"/>
    </source>
</evidence>
<dbReference type="InterPro" id="IPR043502">
    <property type="entry name" value="DNA/RNA_pol_sf"/>
</dbReference>
<dbReference type="InterPro" id="IPR043128">
    <property type="entry name" value="Rev_trsase/Diguanyl_cyclase"/>
</dbReference>
<feature type="compositionally biased region" description="Basic and acidic residues" evidence="10">
    <location>
        <begin position="1"/>
        <end position="21"/>
    </location>
</feature>
<dbReference type="GO" id="GO:0015074">
    <property type="term" value="P:DNA integration"/>
    <property type="evidence" value="ECO:0007669"/>
    <property type="project" value="InterPro"/>
</dbReference>
<proteinExistence type="predicted"/>
<protein>
    <recommendedName>
        <fullName evidence="1">RNA-directed DNA polymerase</fullName>
        <ecNumber evidence="1">2.7.7.49</ecNumber>
    </recommendedName>
</protein>
<evidence type="ECO:0000256" key="6">
    <source>
        <dbReference type="ARBA" id="ARBA00022759"/>
    </source>
</evidence>
<accession>A0A267FW12</accession>
<dbReference type="FunFam" id="3.30.420.10:FF:000032">
    <property type="entry name" value="Retrovirus-related Pol polyprotein from transposon 297-like Protein"/>
    <property type="match status" value="1"/>
</dbReference>
<dbReference type="GO" id="GO:0006508">
    <property type="term" value="P:proteolysis"/>
    <property type="evidence" value="ECO:0007669"/>
    <property type="project" value="UniProtKB-KW"/>
</dbReference>
<keyword evidence="8" id="KW-0695">RNA-directed DNA polymerase</keyword>
<evidence type="ECO:0000256" key="8">
    <source>
        <dbReference type="ARBA" id="ARBA00022918"/>
    </source>
</evidence>
<feature type="domain" description="Reverse transcriptase" evidence="12">
    <location>
        <begin position="770"/>
        <end position="949"/>
    </location>
</feature>
<dbReference type="GO" id="GO:0008270">
    <property type="term" value="F:zinc ion binding"/>
    <property type="evidence" value="ECO:0007669"/>
    <property type="project" value="UniProtKB-KW"/>
</dbReference>
<evidence type="ECO:0000256" key="5">
    <source>
        <dbReference type="ARBA" id="ARBA00022722"/>
    </source>
</evidence>
<evidence type="ECO:0000256" key="3">
    <source>
        <dbReference type="ARBA" id="ARBA00022679"/>
    </source>
</evidence>
<dbReference type="GO" id="GO:0003676">
    <property type="term" value="F:nucleic acid binding"/>
    <property type="evidence" value="ECO:0007669"/>
    <property type="project" value="InterPro"/>
</dbReference>
<feature type="region of interest" description="Disordered" evidence="10">
    <location>
        <begin position="1221"/>
        <end position="1269"/>
    </location>
</feature>
<keyword evidence="6" id="KW-0255">Endonuclease</keyword>
<evidence type="ECO:0000259" key="13">
    <source>
        <dbReference type="PROSITE" id="PS50994"/>
    </source>
</evidence>
<dbReference type="PROSITE" id="PS50158">
    <property type="entry name" value="ZF_CCHC"/>
    <property type="match status" value="1"/>
</dbReference>
<dbReference type="InterPro" id="IPR021109">
    <property type="entry name" value="Peptidase_aspartic_dom_sf"/>
</dbReference>
<dbReference type="GO" id="GO:0004519">
    <property type="term" value="F:endonuclease activity"/>
    <property type="evidence" value="ECO:0007669"/>
    <property type="project" value="UniProtKB-KW"/>
</dbReference>
<dbReference type="SMART" id="SM00343">
    <property type="entry name" value="ZnF_C2HC"/>
    <property type="match status" value="1"/>
</dbReference>
<comment type="caution">
    <text evidence="14">The sequence shown here is derived from an EMBL/GenBank/DDBJ whole genome shotgun (WGS) entry which is preliminary data.</text>
</comment>
<dbReference type="FunFam" id="3.30.70.270:FF:000020">
    <property type="entry name" value="Transposon Tf2-6 polyprotein-like Protein"/>
    <property type="match status" value="1"/>
</dbReference>
<dbReference type="InterPro" id="IPR036397">
    <property type="entry name" value="RNaseH_sf"/>
</dbReference>
<dbReference type="FunFam" id="3.10.10.10:FF:000007">
    <property type="entry name" value="Retrovirus-related Pol polyprotein from transposon 17.6-like Protein"/>
    <property type="match status" value="1"/>
</dbReference>
<dbReference type="InterPro" id="IPR041373">
    <property type="entry name" value="RT_RNaseH"/>
</dbReference>
<feature type="compositionally biased region" description="Low complexity" evidence="10">
    <location>
        <begin position="432"/>
        <end position="444"/>
    </location>
</feature>
<dbReference type="CDD" id="cd00303">
    <property type="entry name" value="retropepsin_like"/>
    <property type="match status" value="1"/>
</dbReference>
<dbReference type="PROSITE" id="PS50878">
    <property type="entry name" value="RT_POL"/>
    <property type="match status" value="1"/>
</dbReference>
<dbReference type="Pfam" id="PF00078">
    <property type="entry name" value="RVT_1"/>
    <property type="match status" value="1"/>
</dbReference>
<dbReference type="Gene3D" id="3.10.20.370">
    <property type="match status" value="1"/>
</dbReference>
<dbReference type="EMBL" id="NIVC01000716">
    <property type="protein sequence ID" value="PAA77916.1"/>
    <property type="molecule type" value="Genomic_DNA"/>
</dbReference>
<organism evidence="14 15">
    <name type="scientific">Macrostomum lignano</name>
    <dbReference type="NCBI Taxonomy" id="282301"/>
    <lineage>
        <taxon>Eukaryota</taxon>
        <taxon>Metazoa</taxon>
        <taxon>Spiralia</taxon>
        <taxon>Lophotrochozoa</taxon>
        <taxon>Platyhelminthes</taxon>
        <taxon>Rhabditophora</taxon>
        <taxon>Macrostomorpha</taxon>
        <taxon>Macrostomida</taxon>
        <taxon>Macrostomidae</taxon>
        <taxon>Macrostomum</taxon>
    </lineage>
</organism>
<evidence type="ECO:0000256" key="2">
    <source>
        <dbReference type="ARBA" id="ARBA00022670"/>
    </source>
</evidence>
<dbReference type="GO" id="GO:0003964">
    <property type="term" value="F:RNA-directed DNA polymerase activity"/>
    <property type="evidence" value="ECO:0007669"/>
    <property type="project" value="UniProtKB-KW"/>
</dbReference>
<dbReference type="STRING" id="282301.A0A267FW12"/>
<dbReference type="Gene3D" id="3.30.70.270">
    <property type="match status" value="2"/>
</dbReference>
<feature type="domain" description="CCHC-type" evidence="11">
    <location>
        <begin position="407"/>
        <end position="422"/>
    </location>
</feature>
<evidence type="ECO:0000259" key="11">
    <source>
        <dbReference type="PROSITE" id="PS50158"/>
    </source>
</evidence>
<evidence type="ECO:0000256" key="1">
    <source>
        <dbReference type="ARBA" id="ARBA00012493"/>
    </source>
</evidence>
<dbReference type="SUPFAM" id="SSF53098">
    <property type="entry name" value="Ribonuclease H-like"/>
    <property type="match status" value="1"/>
</dbReference>
<dbReference type="Gene3D" id="1.10.340.70">
    <property type="match status" value="1"/>
</dbReference>
<feature type="region of interest" description="Disordered" evidence="10">
    <location>
        <begin position="421"/>
        <end position="452"/>
    </location>
</feature>
<dbReference type="Pfam" id="PF17921">
    <property type="entry name" value="Integrase_H2C2"/>
    <property type="match status" value="1"/>
</dbReference>
<dbReference type="Proteomes" id="UP000215902">
    <property type="component" value="Unassembled WGS sequence"/>
</dbReference>
<evidence type="ECO:0000313" key="15">
    <source>
        <dbReference type="Proteomes" id="UP000215902"/>
    </source>
</evidence>
<feature type="region of interest" description="Disordered" evidence="10">
    <location>
        <begin position="1"/>
        <end position="45"/>
    </location>
</feature>
<feature type="compositionally biased region" description="Acidic residues" evidence="10">
    <location>
        <begin position="1258"/>
        <end position="1269"/>
    </location>
</feature>
<dbReference type="EC" id="2.7.7.49" evidence="1"/>
<evidence type="ECO:0000256" key="4">
    <source>
        <dbReference type="ARBA" id="ARBA00022695"/>
    </source>
</evidence>
<evidence type="ECO:0000256" key="9">
    <source>
        <dbReference type="PROSITE-ProRule" id="PRU00047"/>
    </source>
</evidence>
<dbReference type="Gene3D" id="2.40.70.10">
    <property type="entry name" value="Acid Proteases"/>
    <property type="match status" value="1"/>
</dbReference>
<dbReference type="CDD" id="cd09274">
    <property type="entry name" value="RNase_HI_RT_Ty3"/>
    <property type="match status" value="1"/>
</dbReference>
<name>A0A267FW12_9PLAT</name>
<dbReference type="Gene3D" id="3.30.420.10">
    <property type="entry name" value="Ribonuclease H-like superfamily/Ribonuclease H"/>
    <property type="match status" value="1"/>
</dbReference>
<keyword evidence="7" id="KW-0378">Hydrolase</keyword>
<dbReference type="OrthoDB" id="116078at2759"/>
<sequence>MWSEREAEEPQRLRLRNRDILRPTAAATAYTSSSTSEPESEREANWRRYQELRDLDPVQISVDEARCCQSQVPVPPGPGQPSTNYMETGDSFLLDTRPSAAAAAAAVTHPPRPSVHRMAEPWAPLLQGGSHPGAGDRNLCAPVYQQAIQLPSVPKPAPFNGSEPFDDFLGRVSSYLSRHQGLSDYSKINTLSSYLGPAFATYEVWLYQLCAQHGQPVGTSLQFLPGARYEDLLQHLRARHGGATSTALLRRELHSRCRGRDERFEDFLTALQRLAFKAYPELGAQDCRQQTVLERFIQGLNDNYVTERLLNMQLPLTTPDQALHYAQQVRETRQIMNSQSQHHSAEASAPAAPAQSTPTGTRPQHGPQTTQHHQPAAHRAQTAPAPPWRSADAAAHQQQQPRAVPICYGCHQPGHIRRRCPNAGGGGWSNGPAPALSALSSSAQPPRPSCQPDQVRFITSRMLRKRRPCMIDTGAEISCINGDIVHSARLRRQLRPSSTTIYGVGGNQATVLGEIEISFFLGPLHFRHRFLAVTCLSAPVILGCDFLNKFDISIHLRSGILEFNGLGVTLPMRTSRQAAQTCKLAAAATVRLQPGDGWIIPVRPASAAAWTNSEAPGVVCGSKAAKVMIGRSVSKLVDHGMGVAVINTRDETVEIKEGDIVGNFNPLSGRALAHLQAGGSGDASEADPTTATTWQDEVQIADDIPTEERQQVERLLLEFSDVFASPSNPGRTQLLKHEIDTGNARPIRQGLRRLAPTAIAQQKELVNEMLAKGVVRPSSSPWASPIVLVRKKDGSARFCLDYRLLNAVTKPDAFPMPRIDDTLDALEGNSYFSALDLESGYWQVEMNDRDKEKTAFVCHEGLFEFNVMPFGLRNAPATFQRLMQLVLRGLTWQACLVFIDDVIVMGQTIGQHNDRLRSVLERLREFNLRLKPSKCRFANTSMLVLGHRVSKTGITVDEGKTAAVRDWPVPRSSKDVKSFLGMTSYYRRFVREYANIAEPLRRLTLPTPFEWTPEAEAAFNQLKQALLSAPILAFPDMSESGSEFILDTDASDCAIGAVLSQVQASEERVIAYASRALSRAERNYCVTRRELLAVVEFVKKFRSYLLPRAFTVRVDHQALTYLLAFKEPEGQLARWLQLLDEFNFKVVFRRGRQHGNADALSRREQKCTSQCRVCRPGTTAVAPAETSTAACQTEPTVEAPVPIAEPAGRVDTVRVNSVQTNAATSAPATSAAAQTNAEPERQGTSRRKQQLQPRPSESEDSSEDEISDEAIQEGEALSDASQSLRELQLRDPDIGPVFRLLSNGKTRFSASRRDRLSPESLILAQKIGDLCFVDGALNKLVKSKPVPVIPRCRQEEFIEEVHELGHLGEDKTLAALKQRCYWPKMAESVRLAVRSCAKTPSQRRAPLQTMASGFPMQRVGIDVVKVGLSRRGNDRLLTIVDYFTKWVELVPLPDEKAATIAKALFDNWVTRFGAPHILHSDRGKAVDGKVIRSLCRLLEIQKTRTSGYHPQCDGLVERFHRTLHQMLRCHLQSVQPEDWEEVLPHCLLAYRSSVNATTGFTPHCLLTGREMTLPVDVVYRPPEPPMTVGQFAANNRDQLLRAYDSVRRSMATAQRRQRRYYDRKAKRCRFRVGDLVWVFVPPSALSRTTGLAPKHQAPWTGPFRVLQRTSPVNYLVRPIDYKDGDTGRVVHANKLKRAHQPRAPDPARSEATSDCSSEVLDDGWVLV</sequence>
<dbReference type="CDD" id="cd01647">
    <property type="entry name" value="RT_LTR"/>
    <property type="match status" value="1"/>
</dbReference>
<dbReference type="InterPro" id="IPR012337">
    <property type="entry name" value="RNaseH-like_sf"/>
</dbReference>
<evidence type="ECO:0000313" key="14">
    <source>
        <dbReference type="EMBL" id="PAA77916.1"/>
    </source>
</evidence>
<reference evidence="14 15" key="1">
    <citation type="submission" date="2017-06" db="EMBL/GenBank/DDBJ databases">
        <title>A platform for efficient transgenesis in Macrostomum lignano, a flatworm model organism for stem cell research.</title>
        <authorList>
            <person name="Berezikov E."/>
        </authorList>
    </citation>
    <scope>NUCLEOTIDE SEQUENCE [LARGE SCALE GENOMIC DNA]</scope>
    <source>
        <strain evidence="14">DV1</strain>
        <tissue evidence="14">Whole organism</tissue>
    </source>
</reference>
<dbReference type="Gene3D" id="3.10.10.10">
    <property type="entry name" value="HIV Type 1 Reverse Transcriptase, subunit A, domain 1"/>
    <property type="match status" value="1"/>
</dbReference>
<feature type="region of interest" description="Disordered" evidence="10">
    <location>
        <begin position="334"/>
        <end position="400"/>
    </location>
</feature>
<feature type="compositionally biased region" description="Low complexity" evidence="10">
    <location>
        <begin position="22"/>
        <end position="37"/>
    </location>
</feature>
<dbReference type="InterPro" id="IPR041588">
    <property type="entry name" value="Integrase_H2C2"/>
</dbReference>
<feature type="compositionally biased region" description="Low complexity" evidence="10">
    <location>
        <begin position="1221"/>
        <end position="1237"/>
    </location>
</feature>
<dbReference type="InterPro" id="IPR050951">
    <property type="entry name" value="Retrovirus_Pol_polyprotein"/>
</dbReference>
<dbReference type="GO" id="GO:0008233">
    <property type="term" value="F:peptidase activity"/>
    <property type="evidence" value="ECO:0007669"/>
    <property type="project" value="UniProtKB-KW"/>
</dbReference>
<evidence type="ECO:0000256" key="7">
    <source>
        <dbReference type="ARBA" id="ARBA00022801"/>
    </source>
</evidence>
<dbReference type="SUPFAM" id="SSF56672">
    <property type="entry name" value="DNA/RNA polymerases"/>
    <property type="match status" value="1"/>
</dbReference>
<keyword evidence="4" id="KW-0548">Nucleotidyltransferase</keyword>